<name>A0A8S7EQ22_ECOLX</name>
<comment type="caution">
    <text evidence="1">The sequence shown here is derived from an EMBL/GenBank/DDBJ whole genome shotgun (WGS) entry which is preliminary data.</text>
</comment>
<protein>
    <submittedName>
        <fullName evidence="1">Uncharacterized protein</fullName>
    </submittedName>
</protein>
<proteinExistence type="predicted"/>
<dbReference type="Proteomes" id="UP000543252">
    <property type="component" value="Unassembled WGS sequence"/>
</dbReference>
<evidence type="ECO:0000313" key="2">
    <source>
        <dbReference type="Proteomes" id="UP000543252"/>
    </source>
</evidence>
<reference evidence="1 2" key="1">
    <citation type="submission" date="2019-07" db="EMBL/GenBank/DDBJ databases">
        <authorList>
            <consortium name="GenomeTrakr network: Whole genome sequencing for foodborne pathogen traceback"/>
        </authorList>
    </citation>
    <scope>NUCLEOTIDE SEQUENCE [LARGE SCALE GENOMIC DNA]</scope>
    <source>
        <strain evidence="1 2">PSU-1859</strain>
    </source>
</reference>
<accession>A0A8S7EQ22</accession>
<dbReference type="EMBL" id="AASFMQ010000057">
    <property type="protein sequence ID" value="EFB3618112.1"/>
    <property type="molecule type" value="Genomic_DNA"/>
</dbReference>
<organism evidence="1 2">
    <name type="scientific">Escherichia coli</name>
    <dbReference type="NCBI Taxonomy" id="562"/>
    <lineage>
        <taxon>Bacteria</taxon>
        <taxon>Pseudomonadati</taxon>
        <taxon>Pseudomonadota</taxon>
        <taxon>Gammaproteobacteria</taxon>
        <taxon>Enterobacterales</taxon>
        <taxon>Enterobacteriaceae</taxon>
        <taxon>Escherichia</taxon>
    </lineage>
</organism>
<evidence type="ECO:0000313" key="1">
    <source>
        <dbReference type="EMBL" id="EFB3618112.1"/>
    </source>
</evidence>
<gene>
    <name evidence="1" type="ORF">FPS11_25045</name>
</gene>
<dbReference type="AlphaFoldDB" id="A0A8S7EQ22"/>
<sequence length="62" mass="7144">MDAIVARQDNHHKTLQTERLQANRGWRGFILRLIGVNLPDKRAGFTQRLLLTRKVSGSVMKM</sequence>